<comment type="caution">
    <text evidence="1">The sequence shown here is derived from an EMBL/GenBank/DDBJ whole genome shotgun (WGS) entry which is preliminary data.</text>
</comment>
<dbReference type="EMBL" id="BMOU01000001">
    <property type="protein sequence ID" value="GGN87980.1"/>
    <property type="molecule type" value="Genomic_DNA"/>
</dbReference>
<accession>A0A830GK23</accession>
<name>A0A830GK23_9EURY</name>
<protein>
    <submittedName>
        <fullName evidence="1">Uncharacterized protein</fullName>
    </submittedName>
</protein>
<dbReference type="AlphaFoldDB" id="A0A830GK23"/>
<organism evidence="1 2">
    <name type="scientific">Haloarcula pellucida</name>
    <dbReference type="NCBI Taxonomy" id="1427151"/>
    <lineage>
        <taxon>Archaea</taxon>
        <taxon>Methanobacteriati</taxon>
        <taxon>Methanobacteriota</taxon>
        <taxon>Stenosarchaea group</taxon>
        <taxon>Halobacteria</taxon>
        <taxon>Halobacteriales</taxon>
        <taxon>Haloarculaceae</taxon>
        <taxon>Haloarcula</taxon>
    </lineage>
</organism>
<evidence type="ECO:0000313" key="2">
    <source>
        <dbReference type="Proteomes" id="UP000605784"/>
    </source>
</evidence>
<reference evidence="1" key="1">
    <citation type="journal article" date="2014" name="Int. J. Syst. Evol. Microbiol.">
        <title>Complete genome sequence of Corynebacterium casei LMG S-19264T (=DSM 44701T), isolated from a smear-ripened cheese.</title>
        <authorList>
            <consortium name="US DOE Joint Genome Institute (JGI-PGF)"/>
            <person name="Walter F."/>
            <person name="Albersmeier A."/>
            <person name="Kalinowski J."/>
            <person name="Ruckert C."/>
        </authorList>
    </citation>
    <scope>NUCLEOTIDE SEQUENCE</scope>
    <source>
        <strain evidence="1">JCM 17820</strain>
    </source>
</reference>
<proteinExistence type="predicted"/>
<sequence length="60" mass="6658">MSMLAALTSNTPMEPTQDALDSHLEAALEAADDDTTRYHLRQALQLRIAEKETDSDRISV</sequence>
<gene>
    <name evidence="1" type="ORF">GCM10009030_07180</name>
</gene>
<dbReference type="Proteomes" id="UP000605784">
    <property type="component" value="Unassembled WGS sequence"/>
</dbReference>
<reference evidence="1" key="2">
    <citation type="submission" date="2020-09" db="EMBL/GenBank/DDBJ databases">
        <authorList>
            <person name="Sun Q."/>
            <person name="Ohkuma M."/>
        </authorList>
    </citation>
    <scope>NUCLEOTIDE SEQUENCE</scope>
    <source>
        <strain evidence="1">JCM 17820</strain>
    </source>
</reference>
<evidence type="ECO:0000313" key="1">
    <source>
        <dbReference type="EMBL" id="GGN87980.1"/>
    </source>
</evidence>
<keyword evidence="2" id="KW-1185">Reference proteome</keyword>